<keyword evidence="2" id="KW-1185">Reference proteome</keyword>
<dbReference type="Proteomes" id="UP000008237">
    <property type="component" value="Unassembled WGS sequence"/>
</dbReference>
<dbReference type="AlphaFoldDB" id="E2B4A7"/>
<protein>
    <submittedName>
        <fullName evidence="1">Uncharacterized protein</fullName>
    </submittedName>
</protein>
<organism evidence="2">
    <name type="scientific">Harpegnathos saltator</name>
    <name type="common">Jerdon's jumping ant</name>
    <dbReference type="NCBI Taxonomy" id="610380"/>
    <lineage>
        <taxon>Eukaryota</taxon>
        <taxon>Metazoa</taxon>
        <taxon>Ecdysozoa</taxon>
        <taxon>Arthropoda</taxon>
        <taxon>Hexapoda</taxon>
        <taxon>Insecta</taxon>
        <taxon>Pterygota</taxon>
        <taxon>Neoptera</taxon>
        <taxon>Endopterygota</taxon>
        <taxon>Hymenoptera</taxon>
        <taxon>Apocrita</taxon>
        <taxon>Aculeata</taxon>
        <taxon>Formicoidea</taxon>
        <taxon>Formicidae</taxon>
        <taxon>Ponerinae</taxon>
        <taxon>Ponerini</taxon>
        <taxon>Harpegnathos</taxon>
    </lineage>
</organism>
<name>E2B4A7_HARSA</name>
<evidence type="ECO:0000313" key="1">
    <source>
        <dbReference type="EMBL" id="EFN89455.1"/>
    </source>
</evidence>
<gene>
    <name evidence="1" type="ORF">EAI_06056</name>
</gene>
<dbReference type="InParanoid" id="E2B4A7"/>
<accession>E2B4A7</accession>
<proteinExistence type="predicted"/>
<evidence type="ECO:0000313" key="2">
    <source>
        <dbReference type="Proteomes" id="UP000008237"/>
    </source>
</evidence>
<sequence>MSKENVDTENITNSAKKKKLMETEYDLKILRLKNIIEKEKQLKDIQIKHEEKLNAMKENHLKEINNLELRAYLAQAKLAELLLVKEEDAQISNKANML</sequence>
<reference evidence="1 2" key="1">
    <citation type="journal article" date="2010" name="Science">
        <title>Genomic comparison of the ants Camponotus floridanus and Harpegnathos saltator.</title>
        <authorList>
            <person name="Bonasio R."/>
            <person name="Zhang G."/>
            <person name="Ye C."/>
            <person name="Mutti N.S."/>
            <person name="Fang X."/>
            <person name="Qin N."/>
            <person name="Donahue G."/>
            <person name="Yang P."/>
            <person name="Li Q."/>
            <person name="Li C."/>
            <person name="Zhang P."/>
            <person name="Huang Z."/>
            <person name="Berger S.L."/>
            <person name="Reinberg D."/>
            <person name="Wang J."/>
            <person name="Liebig J."/>
        </authorList>
    </citation>
    <scope>NUCLEOTIDE SEQUENCE [LARGE SCALE GENOMIC DNA]</scope>
    <source>
        <strain evidence="1 2">R22 G/1</strain>
    </source>
</reference>
<dbReference type="EMBL" id="GL445549">
    <property type="protein sequence ID" value="EFN89455.1"/>
    <property type="molecule type" value="Genomic_DNA"/>
</dbReference>